<dbReference type="HOGENOM" id="CLU_122851_0_0_4"/>
<keyword evidence="3" id="KW-1185">Reference proteome</keyword>
<protein>
    <submittedName>
        <fullName evidence="2">TadE family protein</fullName>
    </submittedName>
</protein>
<feature type="domain" description="TadE-like" evidence="1">
    <location>
        <begin position="16"/>
        <end position="58"/>
    </location>
</feature>
<dbReference type="Proteomes" id="UP000056322">
    <property type="component" value="Chromosome 1"/>
</dbReference>
<evidence type="ECO:0000259" key="1">
    <source>
        <dbReference type="Pfam" id="PF07811"/>
    </source>
</evidence>
<reference evidence="3" key="1">
    <citation type="submission" date="2014-12" db="EMBL/GenBank/DDBJ databases">
        <authorList>
            <person name="Salcher M.M."/>
        </authorList>
    </citation>
    <scope>NUCLEOTIDE SEQUENCE [LARGE SCALE GENOMIC DNA]</scope>
    <source>
        <strain evidence="3">MMS-10A-171</strain>
    </source>
</reference>
<sequence>MRKLALMAAKKKGMNGGALVEFALVLPLLLTLVFGIVEFSVVLYDKAVMTNASREAARAGVIFRTPALTDAEIMAVATNACANHLISFGNATPTVTLSRTGGSTAGNPLTVTVSYPFTGLMLGNLIGPLFGSNAITATTTMVYE</sequence>
<dbReference type="KEGG" id="mbac:BN1209_1104"/>
<dbReference type="STRING" id="1581680.BN1209_1104"/>
<gene>
    <name evidence="2" type="ORF">BN1209_1104</name>
</gene>
<organism evidence="2 3">
    <name type="scientific">Candidatus Methylopumilus turicensis</name>
    <dbReference type="NCBI Taxonomy" id="1581680"/>
    <lineage>
        <taxon>Bacteria</taxon>
        <taxon>Pseudomonadati</taxon>
        <taxon>Pseudomonadota</taxon>
        <taxon>Betaproteobacteria</taxon>
        <taxon>Nitrosomonadales</taxon>
        <taxon>Methylophilaceae</taxon>
        <taxon>Candidatus Methylopumilus</taxon>
    </lineage>
</organism>
<dbReference type="EMBL" id="LN794158">
    <property type="protein sequence ID" value="CEN56145.1"/>
    <property type="molecule type" value="Genomic_DNA"/>
</dbReference>
<dbReference type="AlphaFoldDB" id="A0A0B7IVB2"/>
<evidence type="ECO:0000313" key="2">
    <source>
        <dbReference type="EMBL" id="CEN56145.1"/>
    </source>
</evidence>
<proteinExistence type="predicted"/>
<dbReference type="RefSeq" id="WP_045751307.1">
    <property type="nucleotide sequence ID" value="NZ_LN794158.1"/>
</dbReference>
<dbReference type="Pfam" id="PF07811">
    <property type="entry name" value="TadE"/>
    <property type="match status" value="1"/>
</dbReference>
<evidence type="ECO:0000313" key="3">
    <source>
        <dbReference type="Proteomes" id="UP000056322"/>
    </source>
</evidence>
<accession>A0A0B7IVB2</accession>
<name>A0A0B7IVB2_9PROT</name>
<dbReference type="InterPro" id="IPR012495">
    <property type="entry name" value="TadE-like_dom"/>
</dbReference>